<reference evidence="2" key="2">
    <citation type="submission" date="2022-01" db="EMBL/GenBank/DDBJ databases">
        <authorList>
            <person name="Yamashiro T."/>
            <person name="Shiraishi A."/>
            <person name="Satake H."/>
            <person name="Nakayama K."/>
        </authorList>
    </citation>
    <scope>NUCLEOTIDE SEQUENCE</scope>
</reference>
<evidence type="ECO:0000313" key="3">
    <source>
        <dbReference type="Proteomes" id="UP001151760"/>
    </source>
</evidence>
<organism evidence="2 3">
    <name type="scientific">Tanacetum coccineum</name>
    <dbReference type="NCBI Taxonomy" id="301880"/>
    <lineage>
        <taxon>Eukaryota</taxon>
        <taxon>Viridiplantae</taxon>
        <taxon>Streptophyta</taxon>
        <taxon>Embryophyta</taxon>
        <taxon>Tracheophyta</taxon>
        <taxon>Spermatophyta</taxon>
        <taxon>Magnoliopsida</taxon>
        <taxon>eudicotyledons</taxon>
        <taxon>Gunneridae</taxon>
        <taxon>Pentapetalae</taxon>
        <taxon>asterids</taxon>
        <taxon>campanulids</taxon>
        <taxon>Asterales</taxon>
        <taxon>Asteraceae</taxon>
        <taxon>Asteroideae</taxon>
        <taxon>Anthemideae</taxon>
        <taxon>Anthemidinae</taxon>
        <taxon>Tanacetum</taxon>
    </lineage>
</organism>
<evidence type="ECO:0000313" key="2">
    <source>
        <dbReference type="EMBL" id="GJS91147.1"/>
    </source>
</evidence>
<accession>A0ABQ4ZPP2</accession>
<dbReference type="Pfam" id="PF26138">
    <property type="entry name" value="DUF8040"/>
    <property type="match status" value="1"/>
</dbReference>
<feature type="domain" description="DUF8040" evidence="1">
    <location>
        <begin position="1"/>
        <end position="46"/>
    </location>
</feature>
<dbReference type="Proteomes" id="UP001151760">
    <property type="component" value="Unassembled WGS sequence"/>
</dbReference>
<gene>
    <name evidence="2" type="ORF">Tco_0773783</name>
</gene>
<dbReference type="EMBL" id="BQNB010011483">
    <property type="protein sequence ID" value="GJS91147.1"/>
    <property type="molecule type" value="Genomic_DNA"/>
</dbReference>
<name>A0ABQ4ZPP2_9ASTR</name>
<proteinExistence type="predicted"/>
<keyword evidence="3" id="KW-1185">Reference proteome</keyword>
<sequence length="109" mass="12204">MTAVEKLGIFVYTLVLGVSNRDVSEHFQSSGETISRAFHEILEAITGRSKGFHGLTGDDKPRDPTFFNQHHSKSLMIKDICRTSRIVLVVVMVTHNGDASQRAEQIPYM</sequence>
<protein>
    <recommendedName>
        <fullName evidence="1">DUF8040 domain-containing protein</fullName>
    </recommendedName>
</protein>
<evidence type="ECO:0000259" key="1">
    <source>
        <dbReference type="Pfam" id="PF26138"/>
    </source>
</evidence>
<comment type="caution">
    <text evidence="2">The sequence shown here is derived from an EMBL/GenBank/DDBJ whole genome shotgun (WGS) entry which is preliminary data.</text>
</comment>
<reference evidence="2" key="1">
    <citation type="journal article" date="2022" name="Int. J. Mol. Sci.">
        <title>Draft Genome of Tanacetum Coccineum: Genomic Comparison of Closely Related Tanacetum-Family Plants.</title>
        <authorList>
            <person name="Yamashiro T."/>
            <person name="Shiraishi A."/>
            <person name="Nakayama K."/>
            <person name="Satake H."/>
        </authorList>
    </citation>
    <scope>NUCLEOTIDE SEQUENCE</scope>
</reference>
<dbReference type="InterPro" id="IPR058353">
    <property type="entry name" value="DUF8040"/>
</dbReference>